<name>A0A0A9AR13_ARUDO</name>
<sequence length="37" mass="4298">MRLVLVKILTHKHRNGSACRCIWLLIPCHTLNLIFAI</sequence>
<proteinExistence type="predicted"/>
<accession>A0A0A9AR13</accession>
<reference evidence="1" key="1">
    <citation type="submission" date="2014-09" db="EMBL/GenBank/DDBJ databases">
        <authorList>
            <person name="Magalhaes I.L.F."/>
            <person name="Oliveira U."/>
            <person name="Santos F.R."/>
            <person name="Vidigal T.H.D.A."/>
            <person name="Brescovit A.D."/>
            <person name="Santos A.J."/>
        </authorList>
    </citation>
    <scope>NUCLEOTIDE SEQUENCE</scope>
    <source>
        <tissue evidence="1">Shoot tissue taken approximately 20 cm above the soil surface</tissue>
    </source>
</reference>
<dbReference type="AlphaFoldDB" id="A0A0A9AR13"/>
<organism evidence="1">
    <name type="scientific">Arundo donax</name>
    <name type="common">Giant reed</name>
    <name type="synonym">Donax arundinaceus</name>
    <dbReference type="NCBI Taxonomy" id="35708"/>
    <lineage>
        <taxon>Eukaryota</taxon>
        <taxon>Viridiplantae</taxon>
        <taxon>Streptophyta</taxon>
        <taxon>Embryophyta</taxon>
        <taxon>Tracheophyta</taxon>
        <taxon>Spermatophyta</taxon>
        <taxon>Magnoliopsida</taxon>
        <taxon>Liliopsida</taxon>
        <taxon>Poales</taxon>
        <taxon>Poaceae</taxon>
        <taxon>PACMAD clade</taxon>
        <taxon>Arundinoideae</taxon>
        <taxon>Arundineae</taxon>
        <taxon>Arundo</taxon>
    </lineage>
</organism>
<evidence type="ECO:0000313" key="1">
    <source>
        <dbReference type="EMBL" id="JAD49517.1"/>
    </source>
</evidence>
<reference evidence="1" key="2">
    <citation type="journal article" date="2015" name="Data Brief">
        <title>Shoot transcriptome of the giant reed, Arundo donax.</title>
        <authorList>
            <person name="Barrero R.A."/>
            <person name="Guerrero F.D."/>
            <person name="Moolhuijzen P."/>
            <person name="Goolsby J.A."/>
            <person name="Tidwell J."/>
            <person name="Bellgard S.E."/>
            <person name="Bellgard M.I."/>
        </authorList>
    </citation>
    <scope>NUCLEOTIDE SEQUENCE</scope>
    <source>
        <tissue evidence="1">Shoot tissue taken approximately 20 cm above the soil surface</tissue>
    </source>
</reference>
<protein>
    <submittedName>
        <fullName evidence="1">Uncharacterized protein</fullName>
    </submittedName>
</protein>
<dbReference type="EMBL" id="GBRH01248378">
    <property type="protein sequence ID" value="JAD49517.1"/>
    <property type="molecule type" value="Transcribed_RNA"/>
</dbReference>